<dbReference type="InterPro" id="IPR029063">
    <property type="entry name" value="SAM-dependent_MTases_sf"/>
</dbReference>
<evidence type="ECO:0000256" key="7">
    <source>
        <dbReference type="ARBA" id="ARBA00048326"/>
    </source>
</evidence>
<dbReference type="RefSeq" id="WP_113743333.1">
    <property type="nucleotide sequence ID" value="NZ_UAPU01000007.1"/>
</dbReference>
<dbReference type="EC" id="2.1.1.171" evidence="3 8"/>
<sequence>MKYSTVRIIGGKFRGRQLDILQKEGLRPTTDRIRESIFNILGSNVQGAKVLDLFAGTGVLGIEAISRGASELTSVEFDKENYQNLKRQFAGFDGRINLIHADAIEFLKNCSERFDIVFLDPPFASNLLQSSIDLLNSKNIIDSDSLIYIENSATASKNYKSLMCVREQNAGNVYFGIYKKSDCFF</sequence>
<evidence type="ECO:0000256" key="1">
    <source>
        <dbReference type="ARBA" id="ARBA00002649"/>
    </source>
</evidence>
<comment type="catalytic activity">
    <reaction evidence="7 8">
        <text>guanosine(966) in 16S rRNA + S-adenosyl-L-methionine = N(2)-methylguanosine(966) in 16S rRNA + S-adenosyl-L-homocysteine + H(+)</text>
        <dbReference type="Rhea" id="RHEA:23548"/>
        <dbReference type="Rhea" id="RHEA-COMP:10211"/>
        <dbReference type="Rhea" id="RHEA-COMP:10212"/>
        <dbReference type="ChEBI" id="CHEBI:15378"/>
        <dbReference type="ChEBI" id="CHEBI:57856"/>
        <dbReference type="ChEBI" id="CHEBI:59789"/>
        <dbReference type="ChEBI" id="CHEBI:74269"/>
        <dbReference type="ChEBI" id="CHEBI:74481"/>
        <dbReference type="EC" id="2.1.1.171"/>
    </reaction>
</comment>
<protein>
    <recommendedName>
        <fullName evidence="4 8">Ribosomal RNA small subunit methyltransferase D</fullName>
        <ecNumber evidence="3 8">2.1.1.171</ecNumber>
    </recommendedName>
</protein>
<comment type="similarity">
    <text evidence="2 8">Belongs to the methyltransferase superfamily. RsmD family.</text>
</comment>
<comment type="function">
    <text evidence="1 8">Specifically methylates the guanine in position 966 of 16S rRNA in the assembled 30S particle.</text>
</comment>
<evidence type="ECO:0000256" key="2">
    <source>
        <dbReference type="ARBA" id="ARBA00005269"/>
    </source>
</evidence>
<dbReference type="Gene3D" id="3.40.50.150">
    <property type="entry name" value="Vaccinia Virus protein VP39"/>
    <property type="match status" value="1"/>
</dbReference>
<dbReference type="CDD" id="cd02440">
    <property type="entry name" value="AdoMet_MTases"/>
    <property type="match status" value="1"/>
</dbReference>
<dbReference type="NCBIfam" id="TIGR00095">
    <property type="entry name" value="16S rRNA (guanine(966)-N(2))-methyltransferase RsmD"/>
    <property type="match status" value="1"/>
</dbReference>
<reference evidence="9 10" key="1">
    <citation type="submission" date="2018-06" db="EMBL/GenBank/DDBJ databases">
        <authorList>
            <consortium name="Pathogen Informatics"/>
            <person name="Doyle S."/>
        </authorList>
    </citation>
    <scope>NUCLEOTIDE SEQUENCE [LARGE SCALE GENOMIC DNA]</scope>
    <source>
        <strain evidence="9 10">NCTC13093</strain>
    </source>
</reference>
<keyword evidence="10" id="KW-1185">Reference proteome</keyword>
<keyword evidence="6 8" id="KW-0808">Transferase</keyword>
<dbReference type="PROSITE" id="PS00092">
    <property type="entry name" value="N6_MTASE"/>
    <property type="match status" value="1"/>
</dbReference>
<dbReference type="InterPro" id="IPR002052">
    <property type="entry name" value="DNA_methylase_N6_adenine_CS"/>
</dbReference>
<dbReference type="AlphaFoldDB" id="A0A2X0VD21"/>
<dbReference type="SUPFAM" id="SSF53335">
    <property type="entry name" value="S-adenosyl-L-methionine-dependent methyltransferases"/>
    <property type="match status" value="1"/>
</dbReference>
<dbReference type="OrthoDB" id="9803017at2"/>
<name>A0A2X0VD21_9GAMM</name>
<evidence type="ECO:0000256" key="3">
    <source>
        <dbReference type="ARBA" id="ARBA00012141"/>
    </source>
</evidence>
<evidence type="ECO:0000313" key="9">
    <source>
        <dbReference type="EMBL" id="SPT69148.1"/>
    </source>
</evidence>
<dbReference type="EMBL" id="UAPV01000001">
    <property type="protein sequence ID" value="SPT69148.1"/>
    <property type="molecule type" value="Genomic_DNA"/>
</dbReference>
<evidence type="ECO:0000256" key="6">
    <source>
        <dbReference type="ARBA" id="ARBA00022679"/>
    </source>
</evidence>
<dbReference type="Pfam" id="PF03602">
    <property type="entry name" value="Cons_hypoth95"/>
    <property type="match status" value="1"/>
</dbReference>
<dbReference type="Proteomes" id="UP000250086">
    <property type="component" value="Unassembled WGS sequence"/>
</dbReference>
<evidence type="ECO:0000313" key="10">
    <source>
        <dbReference type="Proteomes" id="UP000250086"/>
    </source>
</evidence>
<dbReference type="PANTHER" id="PTHR43542">
    <property type="entry name" value="METHYLTRANSFERASE"/>
    <property type="match status" value="1"/>
</dbReference>
<evidence type="ECO:0000256" key="8">
    <source>
        <dbReference type="PIRNR" id="PIRNR004553"/>
    </source>
</evidence>
<dbReference type="PIRSF" id="PIRSF004553">
    <property type="entry name" value="CHP00095"/>
    <property type="match status" value="1"/>
</dbReference>
<keyword evidence="5 8" id="KW-0489">Methyltransferase</keyword>
<dbReference type="PANTHER" id="PTHR43542:SF1">
    <property type="entry name" value="METHYLTRANSFERASE"/>
    <property type="match status" value="1"/>
</dbReference>
<evidence type="ECO:0000256" key="5">
    <source>
        <dbReference type="ARBA" id="ARBA00022603"/>
    </source>
</evidence>
<organism evidence="9 10">
    <name type="scientific">Anaerobiospirillum thomasii</name>
    <dbReference type="NCBI Taxonomy" id="179995"/>
    <lineage>
        <taxon>Bacteria</taxon>
        <taxon>Pseudomonadati</taxon>
        <taxon>Pseudomonadota</taxon>
        <taxon>Gammaproteobacteria</taxon>
        <taxon>Aeromonadales</taxon>
        <taxon>Succinivibrionaceae</taxon>
        <taxon>Anaerobiospirillum</taxon>
    </lineage>
</organism>
<keyword evidence="8" id="KW-0949">S-adenosyl-L-methionine</keyword>
<accession>A0A2X0VD21</accession>
<dbReference type="GO" id="GO:0003676">
    <property type="term" value="F:nucleic acid binding"/>
    <property type="evidence" value="ECO:0007669"/>
    <property type="project" value="InterPro"/>
</dbReference>
<evidence type="ECO:0000256" key="4">
    <source>
        <dbReference type="ARBA" id="ARBA00013682"/>
    </source>
</evidence>
<dbReference type="GO" id="GO:0052913">
    <property type="term" value="F:16S rRNA (guanine(966)-N(2))-methyltransferase activity"/>
    <property type="evidence" value="ECO:0007669"/>
    <property type="project" value="UniProtKB-EC"/>
</dbReference>
<keyword evidence="8" id="KW-0698">rRNA processing</keyword>
<gene>
    <name evidence="9" type="primary">rsmD</name>
    <name evidence="9" type="ORF">NCTC13093_00511</name>
</gene>
<dbReference type="InterPro" id="IPR004398">
    <property type="entry name" value="RNA_MeTrfase_RsmD"/>
</dbReference>
<proteinExistence type="inferred from homology"/>